<feature type="transmembrane region" description="Helical" evidence="2">
    <location>
        <begin position="214"/>
        <end position="235"/>
    </location>
</feature>
<dbReference type="Proteomes" id="UP001501285">
    <property type="component" value="Unassembled WGS sequence"/>
</dbReference>
<keyword evidence="4" id="KW-1185">Reference proteome</keyword>
<evidence type="ECO:0008006" key="5">
    <source>
        <dbReference type="Google" id="ProtNLM"/>
    </source>
</evidence>
<feature type="transmembrane region" description="Helical" evidence="2">
    <location>
        <begin position="179"/>
        <end position="202"/>
    </location>
</feature>
<feature type="region of interest" description="Disordered" evidence="1">
    <location>
        <begin position="25"/>
        <end position="44"/>
    </location>
</feature>
<organism evidence="3 4">
    <name type="scientific">Terrabacter terrae</name>
    <dbReference type="NCBI Taxonomy" id="318434"/>
    <lineage>
        <taxon>Bacteria</taxon>
        <taxon>Bacillati</taxon>
        <taxon>Actinomycetota</taxon>
        <taxon>Actinomycetes</taxon>
        <taxon>Micrococcales</taxon>
        <taxon>Intrasporangiaceae</taxon>
        <taxon>Terrabacter</taxon>
    </lineage>
</organism>
<keyword evidence="2" id="KW-1133">Transmembrane helix</keyword>
<protein>
    <recommendedName>
        <fullName evidence="5">DUF4386 domain-containing protein</fullName>
    </recommendedName>
</protein>
<feature type="region of interest" description="Disordered" evidence="1">
    <location>
        <begin position="1"/>
        <end position="20"/>
    </location>
</feature>
<feature type="transmembrane region" description="Helical" evidence="2">
    <location>
        <begin position="130"/>
        <end position="151"/>
    </location>
</feature>
<evidence type="ECO:0000313" key="3">
    <source>
        <dbReference type="EMBL" id="GAA2030809.1"/>
    </source>
</evidence>
<proteinExistence type="predicted"/>
<evidence type="ECO:0000313" key="4">
    <source>
        <dbReference type="Proteomes" id="UP001501285"/>
    </source>
</evidence>
<evidence type="ECO:0000256" key="2">
    <source>
        <dbReference type="SAM" id="Phobius"/>
    </source>
</evidence>
<reference evidence="3 4" key="1">
    <citation type="journal article" date="2019" name="Int. J. Syst. Evol. Microbiol.">
        <title>The Global Catalogue of Microorganisms (GCM) 10K type strain sequencing project: providing services to taxonomists for standard genome sequencing and annotation.</title>
        <authorList>
            <consortium name="The Broad Institute Genomics Platform"/>
            <consortium name="The Broad Institute Genome Sequencing Center for Infectious Disease"/>
            <person name="Wu L."/>
            <person name="Ma J."/>
        </authorList>
    </citation>
    <scope>NUCLEOTIDE SEQUENCE [LARGE SCALE GENOMIC DNA]</scope>
    <source>
        <strain evidence="3 4">JCM 14283</strain>
    </source>
</reference>
<evidence type="ECO:0000256" key="1">
    <source>
        <dbReference type="SAM" id="MobiDB-lite"/>
    </source>
</evidence>
<comment type="caution">
    <text evidence="3">The sequence shown here is derived from an EMBL/GenBank/DDBJ whole genome shotgun (WGS) entry which is preliminary data.</text>
</comment>
<gene>
    <name evidence="3" type="ORF">GCM10009740_20660</name>
</gene>
<keyword evidence="2" id="KW-0812">Transmembrane</keyword>
<dbReference type="InterPro" id="IPR025495">
    <property type="entry name" value="DUF4386"/>
</dbReference>
<keyword evidence="2" id="KW-0472">Membrane</keyword>
<sequence length="283" mass="29671">MSALPGEATTPGTPDHPTHKEHAMTAATHSPGSTMAPGPTTAHRRMDPMRRISLTAGVLYLVTFVSIPTLALYKPVKDNVGTFVLGAGSDAGVLWGALSEVVVGLAGIGTAVVLYPVARRVSQTAALGFVTARVVETSLIFTGVVSMLTIFTLRTDVAGTAGANPASLVTTGHSLLASYTWTFLLSQSLMPVFCDLLLGYVLYRSRLVPRFLPIIAFVGAPLLLISDLAIFFGVYTNLSPIALFAGLPVAVFELTLGIWLIVKGFKPSKYGIDIAADLPVSGG</sequence>
<name>A0ABN2U9K1_9MICO</name>
<feature type="transmembrane region" description="Helical" evidence="2">
    <location>
        <begin position="93"/>
        <end position="118"/>
    </location>
</feature>
<dbReference type="Pfam" id="PF14329">
    <property type="entry name" value="DUF4386"/>
    <property type="match status" value="1"/>
</dbReference>
<feature type="transmembrane region" description="Helical" evidence="2">
    <location>
        <begin position="52"/>
        <end position="73"/>
    </location>
</feature>
<feature type="transmembrane region" description="Helical" evidence="2">
    <location>
        <begin position="241"/>
        <end position="262"/>
    </location>
</feature>
<dbReference type="EMBL" id="BAAANB010000021">
    <property type="protein sequence ID" value="GAA2030809.1"/>
    <property type="molecule type" value="Genomic_DNA"/>
</dbReference>
<accession>A0ABN2U9K1</accession>